<dbReference type="Pfam" id="PF01551">
    <property type="entry name" value="Peptidase_M23"/>
    <property type="match status" value="1"/>
</dbReference>
<dbReference type="InterPro" id="IPR050570">
    <property type="entry name" value="Cell_wall_metabolism_enzyme"/>
</dbReference>
<evidence type="ECO:0000313" key="6">
    <source>
        <dbReference type="Proteomes" id="UP000612585"/>
    </source>
</evidence>
<evidence type="ECO:0000256" key="1">
    <source>
        <dbReference type="ARBA" id="ARBA00022729"/>
    </source>
</evidence>
<protein>
    <recommendedName>
        <fullName evidence="4">M23ase beta-sheet core domain-containing protein</fullName>
    </recommendedName>
</protein>
<sequence>MSGKATAGVAILLVAVTTTCLAAVLLGAGTVAIAACTDPAFGPSSSSPTPVAGWSAIGRWNRSQIGNASIIVTVGRQLRVPSRGWVVAVAAAMQESSLTNVGDLGSDNDHDSLGLFQQRPSQGWGNPAQLMDPVYAATQFYTHLLRVPHWQDLPLTEAAQAVQRSATPDSYSIWEGDAIAVVAAVSGLGQAGLTTCGGAGTWTQPVRGPIVSGFRTANRPTHQGVDIGAPRGAVVRAASAGAVVRVRCDIEPVSWGCDRDGHPTLVRGCGWYLDIAHAAGIITRYCHLSTHPLVQEGQTVAAGEPIGIVGSSGHSSGPHLHFETHHGGDRSSAGAEDPVPFMRKRGAPID</sequence>
<dbReference type="InterPro" id="IPR011055">
    <property type="entry name" value="Dup_hybrid_motif"/>
</dbReference>
<reference evidence="5" key="1">
    <citation type="submission" date="2021-01" db="EMBL/GenBank/DDBJ databases">
        <title>Whole genome shotgun sequence of Virgisporangium aurantiacum NBRC 16421.</title>
        <authorList>
            <person name="Komaki H."/>
            <person name="Tamura T."/>
        </authorList>
    </citation>
    <scope>NUCLEOTIDE SEQUENCE</scope>
    <source>
        <strain evidence="5">NBRC 16421</strain>
    </source>
</reference>
<organism evidence="5 6">
    <name type="scientific">Virgisporangium aurantiacum</name>
    <dbReference type="NCBI Taxonomy" id="175570"/>
    <lineage>
        <taxon>Bacteria</taxon>
        <taxon>Bacillati</taxon>
        <taxon>Actinomycetota</taxon>
        <taxon>Actinomycetes</taxon>
        <taxon>Micromonosporales</taxon>
        <taxon>Micromonosporaceae</taxon>
        <taxon>Virgisporangium</taxon>
    </lineage>
</organism>
<name>A0A8J4E7J7_9ACTN</name>
<dbReference type="EMBL" id="BOPG01000115">
    <property type="protein sequence ID" value="GIJ64374.1"/>
    <property type="molecule type" value="Genomic_DNA"/>
</dbReference>
<keyword evidence="6" id="KW-1185">Reference proteome</keyword>
<dbReference type="SUPFAM" id="SSF51261">
    <property type="entry name" value="Duplicated hybrid motif"/>
    <property type="match status" value="1"/>
</dbReference>
<feature type="chain" id="PRO_5038679441" description="M23ase beta-sheet core domain-containing protein" evidence="3">
    <location>
        <begin position="23"/>
        <end position="350"/>
    </location>
</feature>
<dbReference type="GO" id="GO:0004222">
    <property type="term" value="F:metalloendopeptidase activity"/>
    <property type="evidence" value="ECO:0007669"/>
    <property type="project" value="TreeGrafter"/>
</dbReference>
<feature type="signal peptide" evidence="3">
    <location>
        <begin position="1"/>
        <end position="22"/>
    </location>
</feature>
<dbReference type="AlphaFoldDB" id="A0A8J4E7J7"/>
<dbReference type="PANTHER" id="PTHR21666">
    <property type="entry name" value="PEPTIDASE-RELATED"/>
    <property type="match status" value="1"/>
</dbReference>
<proteinExistence type="predicted"/>
<accession>A0A8J4E7J7</accession>
<evidence type="ECO:0000313" key="5">
    <source>
        <dbReference type="EMBL" id="GIJ64374.1"/>
    </source>
</evidence>
<dbReference type="CDD" id="cd12797">
    <property type="entry name" value="M23_peptidase"/>
    <property type="match status" value="1"/>
</dbReference>
<evidence type="ECO:0000259" key="4">
    <source>
        <dbReference type="Pfam" id="PF01551"/>
    </source>
</evidence>
<dbReference type="RefSeq" id="WP_204012802.1">
    <property type="nucleotide sequence ID" value="NZ_BOPG01000115.1"/>
</dbReference>
<comment type="caution">
    <text evidence="5">The sequence shown here is derived from an EMBL/GenBank/DDBJ whole genome shotgun (WGS) entry which is preliminary data.</text>
</comment>
<evidence type="ECO:0000256" key="2">
    <source>
        <dbReference type="SAM" id="MobiDB-lite"/>
    </source>
</evidence>
<dbReference type="PANTHER" id="PTHR21666:SF289">
    <property type="entry name" value="L-ALA--D-GLU ENDOPEPTIDASE"/>
    <property type="match status" value="1"/>
</dbReference>
<gene>
    <name evidence="5" type="ORF">Vau01_118900</name>
</gene>
<dbReference type="InterPro" id="IPR016047">
    <property type="entry name" value="M23ase_b-sheet_dom"/>
</dbReference>
<dbReference type="Proteomes" id="UP000612585">
    <property type="component" value="Unassembled WGS sequence"/>
</dbReference>
<feature type="compositionally biased region" description="Basic and acidic residues" evidence="2">
    <location>
        <begin position="320"/>
        <end position="329"/>
    </location>
</feature>
<feature type="domain" description="M23ase beta-sheet core" evidence="4">
    <location>
        <begin position="221"/>
        <end position="329"/>
    </location>
</feature>
<keyword evidence="1 3" id="KW-0732">Signal</keyword>
<dbReference type="Gene3D" id="2.70.70.10">
    <property type="entry name" value="Glucose Permease (Domain IIA)"/>
    <property type="match status" value="1"/>
</dbReference>
<evidence type="ECO:0000256" key="3">
    <source>
        <dbReference type="SAM" id="SignalP"/>
    </source>
</evidence>
<feature type="region of interest" description="Disordered" evidence="2">
    <location>
        <begin position="313"/>
        <end position="350"/>
    </location>
</feature>